<dbReference type="PANTHER" id="PTHR36926">
    <property type="entry name" value="COLICIN V PRODUCTION PROTEIN"/>
    <property type="match status" value="1"/>
</dbReference>
<dbReference type="GO" id="GO:0016020">
    <property type="term" value="C:membrane"/>
    <property type="evidence" value="ECO:0007669"/>
    <property type="project" value="UniProtKB-SubCell"/>
</dbReference>
<dbReference type="PANTHER" id="PTHR36926:SF1">
    <property type="entry name" value="COLICIN V PRODUCTION PROTEIN"/>
    <property type="match status" value="1"/>
</dbReference>
<protein>
    <submittedName>
        <fullName evidence="6">Colicin V production protein</fullName>
    </submittedName>
</protein>
<name>F4LKY3_TREBD</name>
<organism evidence="6 7">
    <name type="scientific">Treponema brennaborense (strain DSM 12168 / CIP 105900 / DD5/3)</name>
    <dbReference type="NCBI Taxonomy" id="906968"/>
    <lineage>
        <taxon>Bacteria</taxon>
        <taxon>Pseudomonadati</taxon>
        <taxon>Spirochaetota</taxon>
        <taxon>Spirochaetia</taxon>
        <taxon>Spirochaetales</taxon>
        <taxon>Treponemataceae</taxon>
        <taxon>Treponema</taxon>
    </lineage>
</organism>
<dbReference type="KEGG" id="tbe:Trebr_1152"/>
<feature type="transmembrane region" description="Helical" evidence="5">
    <location>
        <begin position="103"/>
        <end position="125"/>
    </location>
</feature>
<gene>
    <name evidence="6" type="ordered locus">Trebr_1152</name>
</gene>
<dbReference type="Proteomes" id="UP000006546">
    <property type="component" value="Chromosome"/>
</dbReference>
<proteinExistence type="predicted"/>
<evidence type="ECO:0000256" key="2">
    <source>
        <dbReference type="ARBA" id="ARBA00022692"/>
    </source>
</evidence>
<dbReference type="RefSeq" id="WP_013758287.1">
    <property type="nucleotide sequence ID" value="NC_015500.1"/>
</dbReference>
<keyword evidence="2 5" id="KW-0812">Transmembrane</keyword>
<evidence type="ECO:0000256" key="3">
    <source>
        <dbReference type="ARBA" id="ARBA00022989"/>
    </source>
</evidence>
<evidence type="ECO:0000313" key="6">
    <source>
        <dbReference type="EMBL" id="AEE16580.1"/>
    </source>
</evidence>
<keyword evidence="7" id="KW-1185">Reference proteome</keyword>
<dbReference type="eggNOG" id="COG1286">
    <property type="taxonomic scope" value="Bacteria"/>
</dbReference>
<dbReference type="HOGENOM" id="CLU_129914_0_0_12"/>
<reference evidence="7" key="1">
    <citation type="submission" date="2011-04" db="EMBL/GenBank/DDBJ databases">
        <title>The complete genome of Treponema brennaborense DSM 12168.</title>
        <authorList>
            <person name="Lucas S."/>
            <person name="Han J."/>
            <person name="Lapidus A."/>
            <person name="Bruce D."/>
            <person name="Goodwin L."/>
            <person name="Pitluck S."/>
            <person name="Peters L."/>
            <person name="Kyrpides N."/>
            <person name="Mavromatis K."/>
            <person name="Ivanova N."/>
            <person name="Mikhailova N."/>
            <person name="Pagani I."/>
            <person name="Teshima H."/>
            <person name="Detter J.C."/>
            <person name="Tapia R."/>
            <person name="Han C."/>
            <person name="Land M."/>
            <person name="Hauser L."/>
            <person name="Markowitz V."/>
            <person name="Cheng J.-F."/>
            <person name="Hugenholtz P."/>
            <person name="Woyke T."/>
            <person name="Wu D."/>
            <person name="Gronow S."/>
            <person name="Wellnitz S."/>
            <person name="Brambilla E."/>
            <person name="Klenk H.-P."/>
            <person name="Eisen J.A."/>
        </authorList>
    </citation>
    <scope>NUCLEOTIDE SEQUENCE [LARGE SCALE GENOMIC DNA]</scope>
    <source>
        <strain evidence="7">DSM 12168 / CIP 105900 / DD5/3</strain>
    </source>
</reference>
<keyword evidence="4 5" id="KW-0472">Membrane</keyword>
<feature type="transmembrane region" description="Helical" evidence="5">
    <location>
        <begin position="6"/>
        <end position="23"/>
    </location>
</feature>
<dbReference type="OrthoDB" id="361105at2"/>
<dbReference type="InterPro" id="IPR052719">
    <property type="entry name" value="CvpA-like"/>
</dbReference>
<feature type="transmembrane region" description="Helical" evidence="5">
    <location>
        <begin position="62"/>
        <end position="83"/>
    </location>
</feature>
<dbReference type="GO" id="GO:0009403">
    <property type="term" value="P:toxin biosynthetic process"/>
    <property type="evidence" value="ECO:0007669"/>
    <property type="project" value="InterPro"/>
</dbReference>
<dbReference type="STRING" id="906968.Trebr_1152"/>
<dbReference type="EMBL" id="CP002696">
    <property type="protein sequence ID" value="AEE16580.1"/>
    <property type="molecule type" value="Genomic_DNA"/>
</dbReference>
<evidence type="ECO:0000313" key="7">
    <source>
        <dbReference type="Proteomes" id="UP000006546"/>
    </source>
</evidence>
<feature type="transmembrane region" description="Helical" evidence="5">
    <location>
        <begin position="30"/>
        <end position="50"/>
    </location>
</feature>
<evidence type="ECO:0000256" key="4">
    <source>
        <dbReference type="ARBA" id="ARBA00023136"/>
    </source>
</evidence>
<accession>F4LKY3</accession>
<dbReference type="InterPro" id="IPR003825">
    <property type="entry name" value="Colicin-V_CvpA"/>
</dbReference>
<dbReference type="Pfam" id="PF02674">
    <property type="entry name" value="Colicin_V"/>
    <property type="match status" value="1"/>
</dbReference>
<comment type="subcellular location">
    <subcellularLocation>
        <location evidence="1">Membrane</location>
        <topology evidence="1">Multi-pass membrane protein</topology>
    </subcellularLocation>
</comment>
<evidence type="ECO:0000256" key="1">
    <source>
        <dbReference type="ARBA" id="ARBA00004141"/>
    </source>
</evidence>
<keyword evidence="3 5" id="KW-1133">Transmembrane helix</keyword>
<sequence>MTFAFIDAVFAVIILACAINGTIKGFVAELFGKAAVILGLVVAVIFYGNLVPYVGKWISADFLAQVVSFVLIFIVTYLSVRIVQHFIGGFFQGDILSGLNRALGFFLGIAEGLIITAVVIILLYAQPWIDIDGLFRGSFFHELLKGFVTEPIRYVSERIT</sequence>
<evidence type="ECO:0000256" key="5">
    <source>
        <dbReference type="SAM" id="Phobius"/>
    </source>
</evidence>
<dbReference type="AlphaFoldDB" id="F4LKY3"/>